<dbReference type="RefSeq" id="WP_013536749.1">
    <property type="nucleotide sequence ID" value="NC_014924.1"/>
</dbReference>
<protein>
    <submittedName>
        <fullName evidence="2">Uncharacterized protein</fullName>
    </submittedName>
</protein>
<keyword evidence="1" id="KW-1133">Transmembrane helix</keyword>
<keyword evidence="1" id="KW-0472">Membrane</keyword>
<dbReference type="KEGG" id="psu:Psesu_3101"/>
<dbReference type="STRING" id="743721.Psesu_3101"/>
<dbReference type="Proteomes" id="UP000008632">
    <property type="component" value="Chromosome"/>
</dbReference>
<evidence type="ECO:0000313" key="3">
    <source>
        <dbReference type="Proteomes" id="UP000008632"/>
    </source>
</evidence>
<dbReference type="AlphaFoldDB" id="E6WXF5"/>
<proteinExistence type="predicted"/>
<keyword evidence="1" id="KW-0812">Transmembrane</keyword>
<gene>
    <name evidence="2" type="ordered locus">Psesu_3101</name>
</gene>
<name>E6WXF5_PSEUU</name>
<reference evidence="2 3" key="1">
    <citation type="submission" date="2011-01" db="EMBL/GenBank/DDBJ databases">
        <title>Complete sequence of Pseudoxanthomonas suwonensis 11-1.</title>
        <authorList>
            <consortium name="US DOE Joint Genome Institute"/>
            <person name="Lucas S."/>
            <person name="Copeland A."/>
            <person name="Lapidus A."/>
            <person name="Cheng J.-F."/>
            <person name="Goodwin L."/>
            <person name="Pitluck S."/>
            <person name="Teshima H."/>
            <person name="Detter J.C."/>
            <person name="Han C."/>
            <person name="Tapia R."/>
            <person name="Land M."/>
            <person name="Hauser L."/>
            <person name="Kyrpides N."/>
            <person name="Ivanova N."/>
            <person name="Ovchinnikova G."/>
            <person name="Siebers A.K."/>
            <person name="Allgaier M."/>
            <person name="Thelen M.P."/>
            <person name="Hugenholtz P."/>
            <person name="Gladden J."/>
            <person name="Woyke T."/>
        </authorList>
    </citation>
    <scope>NUCLEOTIDE SEQUENCE [LARGE SCALE GENOMIC DNA]</scope>
    <source>
        <strain evidence="3">11-1</strain>
    </source>
</reference>
<organism evidence="2 3">
    <name type="scientific">Pseudoxanthomonas suwonensis (strain 11-1)</name>
    <dbReference type="NCBI Taxonomy" id="743721"/>
    <lineage>
        <taxon>Bacteria</taxon>
        <taxon>Pseudomonadati</taxon>
        <taxon>Pseudomonadota</taxon>
        <taxon>Gammaproteobacteria</taxon>
        <taxon>Lysobacterales</taxon>
        <taxon>Lysobacteraceae</taxon>
        <taxon>Pseudoxanthomonas</taxon>
    </lineage>
</organism>
<keyword evidence="3" id="KW-1185">Reference proteome</keyword>
<evidence type="ECO:0000256" key="1">
    <source>
        <dbReference type="SAM" id="Phobius"/>
    </source>
</evidence>
<feature type="transmembrane region" description="Helical" evidence="1">
    <location>
        <begin position="20"/>
        <end position="44"/>
    </location>
</feature>
<dbReference type="EMBL" id="CP002446">
    <property type="protein sequence ID" value="ADV28924.1"/>
    <property type="molecule type" value="Genomic_DNA"/>
</dbReference>
<dbReference type="HOGENOM" id="CLU_3065326_0_0_6"/>
<accession>E6WXF5</accession>
<sequence>MAGSTTARRNADVFFPIGLAFIGVGAALHYVLPVGIVSFVPAAADRMHGRRTA</sequence>
<evidence type="ECO:0000313" key="2">
    <source>
        <dbReference type="EMBL" id="ADV28924.1"/>
    </source>
</evidence>